<comment type="function">
    <text evidence="7">Part of the tripartite ATP-independent periplasmic (TRAP) transport system.</text>
</comment>
<dbReference type="PANTHER" id="PTHR33362:SF5">
    <property type="entry name" value="C4-DICARBOXYLATE TRAP TRANSPORTER LARGE PERMEASE PROTEIN DCTM"/>
    <property type="match status" value="1"/>
</dbReference>
<evidence type="ECO:0000313" key="9">
    <source>
        <dbReference type="EMBL" id="MCP1336994.1"/>
    </source>
</evidence>
<dbReference type="AlphaFoldDB" id="A0A9J6PLS5"/>
<keyword evidence="5 7" id="KW-1133">Transmembrane helix</keyword>
<dbReference type="GO" id="GO:0005886">
    <property type="term" value="C:plasma membrane"/>
    <property type="evidence" value="ECO:0007669"/>
    <property type="project" value="UniProtKB-SubCell"/>
</dbReference>
<keyword evidence="6 7" id="KW-0472">Membrane</keyword>
<name>A0A9J6PLS5_9PROT</name>
<evidence type="ECO:0000256" key="7">
    <source>
        <dbReference type="RuleBase" id="RU369079"/>
    </source>
</evidence>
<evidence type="ECO:0000256" key="4">
    <source>
        <dbReference type="ARBA" id="ARBA00022692"/>
    </source>
</evidence>
<keyword evidence="2" id="KW-1003">Cell membrane</keyword>
<comment type="subcellular location">
    <subcellularLocation>
        <location evidence="1 7">Cell inner membrane</location>
        <topology evidence="1 7">Multi-pass membrane protein</topology>
    </subcellularLocation>
</comment>
<feature type="transmembrane region" description="Helical" evidence="7">
    <location>
        <begin position="323"/>
        <end position="349"/>
    </location>
</feature>
<evidence type="ECO:0000313" key="10">
    <source>
        <dbReference type="Proteomes" id="UP001055804"/>
    </source>
</evidence>
<sequence length="433" mass="45439">MEWYWMGATLFAILIGFILIGVPVAFSLGLAGTVAVYLFLTPHMLMQLARISFDVASTHLFIVAPLFVLMAGLVSQSDVAEKAFLAATKWMNRLPGPLAISTVASATLFSAISGSSPATAAAIGYTAVPEMLKHGYSKRLAVGTVAAGGTLGILIPPSVVMIIYGIITETSIGDLFAAGIIPGILLSLLLMLYVMVSCIRTPPVSIENTVITWSDRFAALKGIWAIVLLFIAVMGAIYGGIATPTEAAAIGAMVALILTLPRQGMGLSGLSLVLVRTAQTTSMILLLIICGSFFGFVISALGIAHEMVAVLVEAQVSPWTVLIGYLILLVILGTLMDPASMMVITLPLAFPVLKQLGFDPVWIGVLVTIAVEIGMITPPVGLNLFVLQGVVPREITTKDIALGALPFVGVLLFGLLLVLVFPGLATWLPAVLP</sequence>
<feature type="transmembrane region" description="Helical" evidence="7">
    <location>
        <begin position="176"/>
        <end position="196"/>
    </location>
</feature>
<keyword evidence="4 7" id="KW-0812">Transmembrane</keyword>
<feature type="transmembrane region" description="Helical" evidence="7">
    <location>
        <begin position="247"/>
        <end position="275"/>
    </location>
</feature>
<dbReference type="Pfam" id="PF06808">
    <property type="entry name" value="DctM"/>
    <property type="match status" value="1"/>
</dbReference>
<evidence type="ECO:0000259" key="8">
    <source>
        <dbReference type="Pfam" id="PF06808"/>
    </source>
</evidence>
<feature type="transmembrane region" description="Helical" evidence="7">
    <location>
        <begin position="51"/>
        <end position="74"/>
    </location>
</feature>
<dbReference type="InterPro" id="IPR010656">
    <property type="entry name" value="DctM"/>
</dbReference>
<evidence type="ECO:0000256" key="1">
    <source>
        <dbReference type="ARBA" id="ARBA00004429"/>
    </source>
</evidence>
<comment type="caution">
    <text evidence="9">The sequence shown here is derived from an EMBL/GenBank/DDBJ whole genome shotgun (WGS) entry which is preliminary data.</text>
</comment>
<protein>
    <recommendedName>
        <fullName evidence="7">TRAP transporter large permease protein</fullName>
    </recommendedName>
</protein>
<dbReference type="Proteomes" id="UP001055804">
    <property type="component" value="Unassembled WGS sequence"/>
</dbReference>
<evidence type="ECO:0000256" key="6">
    <source>
        <dbReference type="ARBA" id="ARBA00023136"/>
    </source>
</evidence>
<comment type="similarity">
    <text evidence="7">Belongs to the TRAP transporter large permease family.</text>
</comment>
<keyword evidence="10" id="KW-1185">Reference proteome</keyword>
<organism evidence="9 10">
    <name type="scientific">Futiania mangrovi</name>
    <dbReference type="NCBI Taxonomy" id="2959716"/>
    <lineage>
        <taxon>Bacteria</taxon>
        <taxon>Pseudomonadati</taxon>
        <taxon>Pseudomonadota</taxon>
        <taxon>Alphaproteobacteria</taxon>
        <taxon>Futianiales</taxon>
        <taxon>Futianiaceae</taxon>
        <taxon>Futiania</taxon>
    </lineage>
</organism>
<dbReference type="RefSeq" id="WP_269332933.1">
    <property type="nucleotide sequence ID" value="NZ_JAMZFT010000002.1"/>
</dbReference>
<feature type="domain" description="TRAP C4-dicarboxylate transport system permease DctM subunit" evidence="8">
    <location>
        <begin position="11"/>
        <end position="424"/>
    </location>
</feature>
<keyword evidence="7" id="KW-0813">Transport</keyword>
<evidence type="ECO:0000256" key="5">
    <source>
        <dbReference type="ARBA" id="ARBA00022989"/>
    </source>
</evidence>
<feature type="transmembrane region" description="Helical" evidence="7">
    <location>
        <begin position="361"/>
        <end position="380"/>
    </location>
</feature>
<feature type="transmembrane region" description="Helical" evidence="7">
    <location>
        <begin position="282"/>
        <end position="303"/>
    </location>
</feature>
<evidence type="ECO:0000256" key="2">
    <source>
        <dbReference type="ARBA" id="ARBA00022475"/>
    </source>
</evidence>
<dbReference type="EMBL" id="JAMZFT010000002">
    <property type="protein sequence ID" value="MCP1336994.1"/>
    <property type="molecule type" value="Genomic_DNA"/>
</dbReference>
<dbReference type="GO" id="GO:0022857">
    <property type="term" value="F:transmembrane transporter activity"/>
    <property type="evidence" value="ECO:0007669"/>
    <property type="project" value="UniProtKB-UniRule"/>
</dbReference>
<feature type="transmembrane region" description="Helical" evidence="7">
    <location>
        <begin position="98"/>
        <end position="128"/>
    </location>
</feature>
<evidence type="ECO:0000256" key="3">
    <source>
        <dbReference type="ARBA" id="ARBA00022519"/>
    </source>
</evidence>
<dbReference type="PIRSF" id="PIRSF006066">
    <property type="entry name" value="HI0050"/>
    <property type="match status" value="1"/>
</dbReference>
<feature type="transmembrane region" description="Helical" evidence="7">
    <location>
        <begin position="400"/>
        <end position="428"/>
    </location>
</feature>
<feature type="transmembrane region" description="Helical" evidence="7">
    <location>
        <begin position="6"/>
        <end position="39"/>
    </location>
</feature>
<comment type="subunit">
    <text evidence="7">The complex comprises the extracytoplasmic solute receptor protein and the two transmembrane proteins.</text>
</comment>
<feature type="transmembrane region" description="Helical" evidence="7">
    <location>
        <begin position="140"/>
        <end position="164"/>
    </location>
</feature>
<accession>A0A9J6PLS5</accession>
<dbReference type="InterPro" id="IPR004681">
    <property type="entry name" value="TRAP_DctM"/>
</dbReference>
<keyword evidence="3 7" id="KW-0997">Cell inner membrane</keyword>
<dbReference type="PANTHER" id="PTHR33362">
    <property type="entry name" value="SIALIC ACID TRAP TRANSPORTER PERMEASE PROTEIN SIAT-RELATED"/>
    <property type="match status" value="1"/>
</dbReference>
<gene>
    <name evidence="9" type="ORF">NJQ99_11280</name>
</gene>
<proteinExistence type="inferred from homology"/>
<reference evidence="9" key="1">
    <citation type="submission" date="2022-06" db="EMBL/GenBank/DDBJ databases">
        <title>Isolation and Genomics of Futiania mangrovii gen. nov., sp. nov., a Rare and Metabolically-versatile member in the Class Alphaproteobacteria.</title>
        <authorList>
            <person name="Liu L."/>
            <person name="Huang W.-C."/>
            <person name="Pan J."/>
            <person name="Li J."/>
            <person name="Huang Y."/>
            <person name="Du H."/>
            <person name="Liu Y."/>
            <person name="Li M."/>
        </authorList>
    </citation>
    <scope>NUCLEOTIDE SEQUENCE</scope>
    <source>
        <strain evidence="9">FT118</strain>
    </source>
</reference>
<feature type="transmembrane region" description="Helical" evidence="7">
    <location>
        <begin position="217"/>
        <end position="241"/>
    </location>
</feature>
<dbReference type="NCBIfam" id="TIGR00786">
    <property type="entry name" value="dctM"/>
    <property type="match status" value="1"/>
</dbReference>